<name>J5JTD6_BEAB2</name>
<dbReference type="PANTHER" id="PTHR24269">
    <property type="entry name" value="KREMEN PROTEIN"/>
    <property type="match status" value="1"/>
</dbReference>
<dbReference type="RefSeq" id="XP_008598581.1">
    <property type="nucleotide sequence ID" value="XM_008600359.1"/>
</dbReference>
<keyword evidence="4 8" id="KW-1133">Transmembrane helix</keyword>
<feature type="compositionally biased region" description="Polar residues" evidence="7">
    <location>
        <begin position="505"/>
        <end position="516"/>
    </location>
</feature>
<feature type="domain" description="WSC" evidence="9">
    <location>
        <begin position="554"/>
        <end position="648"/>
    </location>
</feature>
<dbReference type="InterPro" id="IPR051836">
    <property type="entry name" value="Kremen_rcpt"/>
</dbReference>
<evidence type="ECO:0000313" key="10">
    <source>
        <dbReference type="EMBL" id="EJP65851.1"/>
    </source>
</evidence>
<dbReference type="HOGENOM" id="CLU_412167_0_0_1"/>
<evidence type="ECO:0000256" key="7">
    <source>
        <dbReference type="SAM" id="MobiDB-lite"/>
    </source>
</evidence>
<keyword evidence="11" id="KW-1185">Reference proteome</keyword>
<keyword evidence="2 8" id="KW-0812">Transmembrane</keyword>
<protein>
    <submittedName>
        <fullName evidence="10">WSC domain-containing protein</fullName>
    </submittedName>
</protein>
<dbReference type="GO" id="GO:0005886">
    <property type="term" value="C:plasma membrane"/>
    <property type="evidence" value="ECO:0007669"/>
    <property type="project" value="TreeGrafter"/>
</dbReference>
<evidence type="ECO:0000256" key="5">
    <source>
        <dbReference type="ARBA" id="ARBA00023136"/>
    </source>
</evidence>
<dbReference type="GeneID" id="19888274"/>
<organism evidence="10 11">
    <name type="scientific">Beauveria bassiana (strain ARSEF 2860)</name>
    <name type="common">White muscardine disease fungus</name>
    <name type="synonym">Tritirachium shiotae</name>
    <dbReference type="NCBI Taxonomy" id="655819"/>
    <lineage>
        <taxon>Eukaryota</taxon>
        <taxon>Fungi</taxon>
        <taxon>Dikarya</taxon>
        <taxon>Ascomycota</taxon>
        <taxon>Pezizomycotina</taxon>
        <taxon>Sordariomycetes</taxon>
        <taxon>Hypocreomycetidae</taxon>
        <taxon>Hypocreales</taxon>
        <taxon>Cordycipitaceae</taxon>
        <taxon>Beauveria</taxon>
    </lineage>
</organism>
<gene>
    <name evidence="10" type="ORF">BBA_05262</name>
</gene>
<dbReference type="OrthoDB" id="5153165at2759"/>
<feature type="compositionally biased region" description="Polar residues" evidence="7">
    <location>
        <begin position="528"/>
        <end position="548"/>
    </location>
</feature>
<dbReference type="PANTHER" id="PTHR24269:SF16">
    <property type="entry name" value="PROTEIN SLG1"/>
    <property type="match status" value="1"/>
</dbReference>
<evidence type="ECO:0000256" key="1">
    <source>
        <dbReference type="ARBA" id="ARBA00004167"/>
    </source>
</evidence>
<evidence type="ECO:0000313" key="11">
    <source>
        <dbReference type="Proteomes" id="UP000002762"/>
    </source>
</evidence>
<evidence type="ECO:0000256" key="3">
    <source>
        <dbReference type="ARBA" id="ARBA00022729"/>
    </source>
</evidence>
<accession>J5JTD6</accession>
<keyword evidence="5 8" id="KW-0472">Membrane</keyword>
<dbReference type="InterPro" id="IPR002889">
    <property type="entry name" value="WSC_carb-bd"/>
</dbReference>
<feature type="transmembrane region" description="Helical" evidence="8">
    <location>
        <begin position="26"/>
        <end position="48"/>
    </location>
</feature>
<dbReference type="STRING" id="655819.J5JTD6"/>
<evidence type="ECO:0000256" key="2">
    <source>
        <dbReference type="ARBA" id="ARBA00022692"/>
    </source>
</evidence>
<dbReference type="Proteomes" id="UP000002762">
    <property type="component" value="Unassembled WGS sequence"/>
</dbReference>
<reference evidence="10 11" key="1">
    <citation type="journal article" date="2012" name="Sci. Rep.">
        <title>Genomic perspectives on the evolution of fungal entomopathogenicity in Beauveria bassiana.</title>
        <authorList>
            <person name="Xiao G."/>
            <person name="Ying S.H."/>
            <person name="Zheng P."/>
            <person name="Wang Z.L."/>
            <person name="Zhang S."/>
            <person name="Xie X.Q."/>
            <person name="Shang Y."/>
            <person name="St Leger R.J."/>
            <person name="Zhao G.P."/>
            <person name="Wang C."/>
            <person name="Feng M.G."/>
        </authorList>
    </citation>
    <scope>NUCLEOTIDE SEQUENCE [LARGE SCALE GENOMIC DNA]</scope>
    <source>
        <strain evidence="10 11">ARSEF 2860</strain>
    </source>
</reference>
<evidence type="ECO:0000256" key="6">
    <source>
        <dbReference type="ARBA" id="ARBA00023180"/>
    </source>
</evidence>
<feature type="region of interest" description="Disordered" evidence="7">
    <location>
        <begin position="498"/>
        <end position="549"/>
    </location>
</feature>
<evidence type="ECO:0000256" key="4">
    <source>
        <dbReference type="ARBA" id="ARBA00022989"/>
    </source>
</evidence>
<proteinExistence type="predicted"/>
<dbReference type="InParanoid" id="J5JTD6"/>
<keyword evidence="6" id="KW-0325">Glycoprotein</keyword>
<dbReference type="SMART" id="SM00321">
    <property type="entry name" value="WSC"/>
    <property type="match status" value="1"/>
</dbReference>
<keyword evidence="3" id="KW-0732">Signal</keyword>
<evidence type="ECO:0000256" key="8">
    <source>
        <dbReference type="SAM" id="Phobius"/>
    </source>
</evidence>
<comment type="subcellular location">
    <subcellularLocation>
        <location evidence="1">Membrane</location>
        <topology evidence="1">Single-pass membrane protein</topology>
    </subcellularLocation>
</comment>
<sequence length="666" mass="70960">MMLPLHYEASQKWPIRISSRALRRHSIVYGTLTISVTTMICTALFIGIRSGIESSASLSKRGLADREILFRQVQPDLNPGPPQQDIEDQPAMATTTASVGTLESPIDLLGGLTGVMPHFYVDRTESAATPTTTVPAVDPLTALSDAIREAIASGDSSHKEADVHETDLEARNNQDIQNSIVWMGQPSLFSILSDIVVQVCAVDSGAGARLIDAILSVFPVDSMDITSVIPTVAEHSSVTAEDILPLILPAIAAAVGKQVQPSHIANIQNIDGIMANIILRGGLFVGEIINSVVFLARTELYEVLNQVAGLMCTAADHLTLPICTLSKQTSGTTYQIVIPCDCTGSPSPSQPPQGYITKETTSAANWSVLTIFPTAGYTFSSLLPTNLPPRYGENMPEPTKEMTAGNLPAQSNLPYGQPQTSCTSTLPPAYSSALGPTSASMYTDPDAASQTAACPICSCPCDAAPAYSSGPAGNCPIATPEAILSKYDDEGTVSFETSLPKIDCSTGQSKEPTTTVDPMPSYSKQDEQSSQGPSSYNKENSIPESESYSWDPRGWKYLGCFSDSAERVIRGGPRVFSGEDMSNEKCMTYCRLNGFPTAGTEDGRECWCGNSIVENLQLLPATACSTACQGDTSAHCGGTWAISIYISEGHEWFKPKHTVADLLAKK</sequence>
<dbReference type="EMBL" id="JH725162">
    <property type="protein sequence ID" value="EJP65851.1"/>
    <property type="molecule type" value="Genomic_DNA"/>
</dbReference>
<dbReference type="PROSITE" id="PS51212">
    <property type="entry name" value="WSC"/>
    <property type="match status" value="1"/>
</dbReference>
<evidence type="ECO:0000259" key="9">
    <source>
        <dbReference type="PROSITE" id="PS51212"/>
    </source>
</evidence>
<dbReference type="AlphaFoldDB" id="J5JTD6"/>
<dbReference type="Pfam" id="PF01822">
    <property type="entry name" value="WSC"/>
    <property type="match status" value="1"/>
</dbReference>